<feature type="compositionally biased region" description="Low complexity" evidence="1">
    <location>
        <begin position="42"/>
        <end position="55"/>
    </location>
</feature>
<keyword evidence="4" id="KW-1185">Reference proteome</keyword>
<accession>A0A9P9WDL1</accession>
<dbReference type="EMBL" id="JAFIMR010000037">
    <property type="protein sequence ID" value="KAI1858260.1"/>
    <property type="molecule type" value="Genomic_DNA"/>
</dbReference>
<comment type="caution">
    <text evidence="3">The sequence shown here is derived from an EMBL/GenBank/DDBJ whole genome shotgun (WGS) entry which is preliminary data.</text>
</comment>
<sequence length="237" mass="25516">MKVLRLLVFAFGTIHCFPHLEPLIRDHIERRVLDKHRRADPTATNSGSTSTGTADASLPTAAVTIRDTTGLLQLNPGTDGNLFISLVADVPSITSLIPGTSEFFAYPDTMTIMGDNSDTSRLLYYYPDEMSTLSVSRLRLAAWGSIPIGAMLASFVPFDDGNGNNVLVVLDTTGNYFWPVLCGFDGALNKVFIAQDYEQGPDILLENGDLRYILSGGDATDCGLLALMAQGLDGGFS</sequence>
<dbReference type="AlphaFoldDB" id="A0A9P9WDL1"/>
<organism evidence="3 4">
    <name type="scientific">Neoarthrinium moseri</name>
    <dbReference type="NCBI Taxonomy" id="1658444"/>
    <lineage>
        <taxon>Eukaryota</taxon>
        <taxon>Fungi</taxon>
        <taxon>Dikarya</taxon>
        <taxon>Ascomycota</taxon>
        <taxon>Pezizomycotina</taxon>
        <taxon>Sordariomycetes</taxon>
        <taxon>Xylariomycetidae</taxon>
        <taxon>Amphisphaeriales</taxon>
        <taxon>Apiosporaceae</taxon>
        <taxon>Neoarthrinium</taxon>
    </lineage>
</organism>
<dbReference type="Proteomes" id="UP000829685">
    <property type="component" value="Unassembled WGS sequence"/>
</dbReference>
<evidence type="ECO:0000256" key="1">
    <source>
        <dbReference type="SAM" id="MobiDB-lite"/>
    </source>
</evidence>
<feature type="region of interest" description="Disordered" evidence="1">
    <location>
        <begin position="36"/>
        <end position="55"/>
    </location>
</feature>
<dbReference type="OrthoDB" id="160645at2759"/>
<proteinExistence type="predicted"/>
<evidence type="ECO:0000313" key="3">
    <source>
        <dbReference type="EMBL" id="KAI1858260.1"/>
    </source>
</evidence>
<reference evidence="3" key="1">
    <citation type="submission" date="2021-03" db="EMBL/GenBank/DDBJ databases">
        <title>Revisited historic fungal species revealed as producer of novel bioactive compounds through whole genome sequencing and comparative genomics.</title>
        <authorList>
            <person name="Vignolle G.A."/>
            <person name="Hochenegger N."/>
            <person name="Mach R.L."/>
            <person name="Mach-Aigner A.R."/>
            <person name="Javad Rahimi M."/>
            <person name="Salim K.A."/>
            <person name="Chan C.M."/>
            <person name="Lim L.B.L."/>
            <person name="Cai F."/>
            <person name="Druzhinina I.S."/>
            <person name="U'Ren J.M."/>
            <person name="Derntl C."/>
        </authorList>
    </citation>
    <scope>NUCLEOTIDE SEQUENCE</scope>
    <source>
        <strain evidence="3">TUCIM 5799</strain>
    </source>
</reference>
<feature type="chain" id="PRO_5040244134" evidence="2">
    <location>
        <begin position="17"/>
        <end position="237"/>
    </location>
</feature>
<evidence type="ECO:0000256" key="2">
    <source>
        <dbReference type="SAM" id="SignalP"/>
    </source>
</evidence>
<evidence type="ECO:0000313" key="4">
    <source>
        <dbReference type="Proteomes" id="UP000829685"/>
    </source>
</evidence>
<gene>
    <name evidence="3" type="ORF">JX265_010928</name>
</gene>
<keyword evidence="2" id="KW-0732">Signal</keyword>
<protein>
    <submittedName>
        <fullName evidence="3">Uncharacterized protein</fullName>
    </submittedName>
</protein>
<name>A0A9P9WDL1_9PEZI</name>
<feature type="signal peptide" evidence="2">
    <location>
        <begin position="1"/>
        <end position="16"/>
    </location>
</feature>